<dbReference type="Pfam" id="PF13467">
    <property type="entry name" value="RHH_4"/>
    <property type="match status" value="1"/>
</dbReference>
<evidence type="ECO:0000259" key="1">
    <source>
        <dbReference type="Pfam" id="PF13467"/>
    </source>
</evidence>
<proteinExistence type="predicted"/>
<keyword evidence="2" id="KW-0808">Transferase</keyword>
<dbReference type="AlphaFoldDB" id="A0A368E243"/>
<protein>
    <submittedName>
        <fullName evidence="2">Aryl-sulfate sulfotransferase</fullName>
    </submittedName>
</protein>
<feature type="domain" description="Ribbon-helix-helix" evidence="1">
    <location>
        <begin position="4"/>
        <end position="66"/>
    </location>
</feature>
<organism evidence="2 3">
    <name type="scientific">PS1 clade bacterium</name>
    <dbReference type="NCBI Taxonomy" id="2175152"/>
    <lineage>
        <taxon>Bacteria</taxon>
        <taxon>Pseudomonadati</taxon>
        <taxon>Pseudomonadota</taxon>
        <taxon>Alphaproteobacteria</taxon>
        <taxon>PS1 clade</taxon>
    </lineage>
</organism>
<dbReference type="Proteomes" id="UP000252132">
    <property type="component" value="Unassembled WGS sequence"/>
</dbReference>
<dbReference type="GO" id="GO:0016740">
    <property type="term" value="F:transferase activity"/>
    <property type="evidence" value="ECO:0007669"/>
    <property type="project" value="UniProtKB-KW"/>
</dbReference>
<name>A0A368E243_9PROT</name>
<evidence type="ECO:0000313" key="2">
    <source>
        <dbReference type="EMBL" id="RCL77954.1"/>
    </source>
</evidence>
<dbReference type="InterPro" id="IPR038268">
    <property type="entry name" value="RHH_sf"/>
</dbReference>
<reference evidence="2 3" key="1">
    <citation type="journal article" date="2018" name="Microbiome">
        <title>Fine metagenomic profile of the Mediterranean stratified and mixed water columns revealed by assembly and recruitment.</title>
        <authorList>
            <person name="Haro-Moreno J.M."/>
            <person name="Lopez-Perez M."/>
            <person name="De La Torre J.R."/>
            <person name="Picazo A."/>
            <person name="Camacho A."/>
            <person name="Rodriguez-Valera F."/>
        </authorList>
    </citation>
    <scope>NUCLEOTIDE SEQUENCE [LARGE SCALE GENOMIC DNA]</scope>
    <source>
        <strain evidence="2">MED-G55</strain>
    </source>
</reference>
<sequence>MDKPRKRSITIAGHATSISLEAPFWDALKEIATHQKISPQDLIAEIDNTKRMASLSSAIRVYILSWYQDNT</sequence>
<dbReference type="Gene3D" id="1.10.3990.20">
    <property type="entry name" value="protein bp1543"/>
    <property type="match status" value="1"/>
</dbReference>
<dbReference type="EMBL" id="QOQF01000004">
    <property type="protein sequence ID" value="RCL77954.1"/>
    <property type="molecule type" value="Genomic_DNA"/>
</dbReference>
<dbReference type="InterPro" id="IPR027373">
    <property type="entry name" value="RHH_dom"/>
</dbReference>
<evidence type="ECO:0000313" key="3">
    <source>
        <dbReference type="Proteomes" id="UP000252132"/>
    </source>
</evidence>
<accession>A0A368E243</accession>
<gene>
    <name evidence="2" type="ORF">DBW69_02115</name>
</gene>
<comment type="caution">
    <text evidence="2">The sequence shown here is derived from an EMBL/GenBank/DDBJ whole genome shotgun (WGS) entry which is preliminary data.</text>
</comment>